<feature type="coiled-coil region" evidence="15">
    <location>
        <begin position="300"/>
        <end position="327"/>
    </location>
</feature>
<dbReference type="GO" id="GO:0019900">
    <property type="term" value="F:kinase binding"/>
    <property type="evidence" value="ECO:0007669"/>
    <property type="project" value="TreeGrafter"/>
</dbReference>
<evidence type="ECO:0000256" key="3">
    <source>
        <dbReference type="ARBA" id="ARBA00010585"/>
    </source>
</evidence>
<dbReference type="GO" id="GO:0016477">
    <property type="term" value="P:cell migration"/>
    <property type="evidence" value="ECO:0007669"/>
    <property type="project" value="TreeGrafter"/>
</dbReference>
<dbReference type="PROSITE" id="PS50004">
    <property type="entry name" value="C2"/>
    <property type="match status" value="1"/>
</dbReference>
<comment type="subcellular location">
    <subcellularLocation>
        <location evidence="1">Apical cell membrane</location>
    </subcellularLocation>
    <subcellularLocation>
        <location evidence="2">Cytoplasm</location>
    </subcellularLocation>
</comment>
<dbReference type="InterPro" id="IPR057747">
    <property type="entry name" value="WWC1_hairpin"/>
</dbReference>
<keyword evidence="20" id="KW-1185">Reference proteome</keyword>
<accession>A0A7M7KHM7</accession>
<dbReference type="AlphaFoldDB" id="A0A7M7KHM7"/>
<dbReference type="GO" id="GO:0016324">
    <property type="term" value="C:apical plasma membrane"/>
    <property type="evidence" value="ECO:0007669"/>
    <property type="project" value="UniProtKB-SubCell"/>
</dbReference>
<dbReference type="SUPFAM" id="SSF51045">
    <property type="entry name" value="WW domain"/>
    <property type="match status" value="2"/>
</dbReference>
<keyword evidence="12" id="KW-0804">Transcription</keyword>
<evidence type="ECO:0000256" key="11">
    <source>
        <dbReference type="ARBA" id="ARBA00023136"/>
    </source>
</evidence>
<dbReference type="Gene3D" id="2.60.40.150">
    <property type="entry name" value="C2 domain"/>
    <property type="match status" value="1"/>
</dbReference>
<dbReference type="InterPro" id="IPR051105">
    <property type="entry name" value="WWC/KIBRA_Hippo_Reg"/>
</dbReference>
<reference evidence="19" key="1">
    <citation type="submission" date="2021-01" db="UniProtKB">
        <authorList>
            <consortium name="EnsemblMetazoa"/>
        </authorList>
    </citation>
    <scope>IDENTIFICATION</scope>
</reference>
<dbReference type="Pfam" id="PF00168">
    <property type="entry name" value="C2"/>
    <property type="match status" value="1"/>
</dbReference>
<dbReference type="OrthoDB" id="2020426at2759"/>
<feature type="coiled-coil region" evidence="15">
    <location>
        <begin position="832"/>
        <end position="862"/>
    </location>
</feature>
<name>A0A7M7KHM7_VARDE</name>
<evidence type="ECO:0000256" key="13">
    <source>
        <dbReference type="ARBA" id="ARBA00024960"/>
    </source>
</evidence>
<dbReference type="RefSeq" id="XP_022666132.1">
    <property type="nucleotide sequence ID" value="XM_022810397.1"/>
</dbReference>
<comment type="similarity">
    <text evidence="3">Belongs to the WWC family. KIBRA subfamily.</text>
</comment>
<feature type="coiled-coil region" evidence="15">
    <location>
        <begin position="242"/>
        <end position="269"/>
    </location>
</feature>
<evidence type="ECO:0000256" key="14">
    <source>
        <dbReference type="ARBA" id="ARBA00025969"/>
    </source>
</evidence>
<dbReference type="GO" id="GO:0046621">
    <property type="term" value="P:negative regulation of organ growth"/>
    <property type="evidence" value="ECO:0007669"/>
    <property type="project" value="TreeGrafter"/>
</dbReference>
<dbReference type="InterPro" id="IPR001202">
    <property type="entry name" value="WW_dom"/>
</dbReference>
<dbReference type="EnsemblMetazoa" id="XM_022810397">
    <property type="protein sequence ID" value="XP_022666132"/>
    <property type="gene ID" value="LOC111252461"/>
</dbReference>
<evidence type="ECO:0000256" key="1">
    <source>
        <dbReference type="ARBA" id="ARBA00004221"/>
    </source>
</evidence>
<dbReference type="CDD" id="cd00201">
    <property type="entry name" value="WW"/>
    <property type="match status" value="2"/>
</dbReference>
<evidence type="ECO:0000256" key="15">
    <source>
        <dbReference type="SAM" id="Coils"/>
    </source>
</evidence>
<dbReference type="Pfam" id="PF25802">
    <property type="entry name" value="WWC1"/>
    <property type="match status" value="1"/>
</dbReference>
<evidence type="ECO:0000256" key="9">
    <source>
        <dbReference type="ARBA" id="ARBA00023015"/>
    </source>
</evidence>
<comment type="subunit">
    <text evidence="14">Forms a complex with Mer and Ex. Interacts (via domain WW 1) with Ex (via RXPPXY motif). Interacts with Mer, Sav, Hpo and Wts.</text>
</comment>
<dbReference type="PANTHER" id="PTHR14791:SF29">
    <property type="entry name" value="PROTEIN KIBRA"/>
    <property type="match status" value="1"/>
</dbReference>
<evidence type="ECO:0000256" key="12">
    <source>
        <dbReference type="ARBA" id="ARBA00023163"/>
    </source>
</evidence>
<dbReference type="PROSITE" id="PS50020">
    <property type="entry name" value="WW_DOMAIN_2"/>
    <property type="match status" value="2"/>
</dbReference>
<dbReference type="KEGG" id="vde:111252461"/>
<dbReference type="OMA" id="FHLDQNM"/>
<proteinExistence type="inferred from homology"/>
<evidence type="ECO:0000259" key="17">
    <source>
        <dbReference type="PROSITE" id="PS50004"/>
    </source>
</evidence>
<dbReference type="GO" id="GO:0005737">
    <property type="term" value="C:cytoplasm"/>
    <property type="evidence" value="ECO:0007669"/>
    <property type="project" value="UniProtKB-SubCell"/>
</dbReference>
<feature type="coiled-coil region" evidence="15">
    <location>
        <begin position="178"/>
        <end position="205"/>
    </location>
</feature>
<dbReference type="FunCoup" id="A0A7M7KHM7">
    <property type="interactions" value="252"/>
</dbReference>
<dbReference type="CTD" id="41783"/>
<evidence type="ECO:0000313" key="19">
    <source>
        <dbReference type="EnsemblMetazoa" id="XP_022666132"/>
    </source>
</evidence>
<evidence type="ECO:0000256" key="6">
    <source>
        <dbReference type="ARBA" id="ARBA00022490"/>
    </source>
</evidence>
<comment type="function">
    <text evidence="13">Regulator of the Hippo/SWH (Sav/Wts/Hpo) signaling pathway, a signaling pathway that plays a pivotal role in organ size control and tumor suppression by restricting proliferation and promoting apoptosis. The core of this pathway is composed of a kinase cascade wherein Hippo (Hpo), in complex with its regulatory protein Salvador (Sav), phosphorylates and activates Warts (Wts) in complex with its regulatory protein Mats, which in turn phosphorylates and inactivates the Yorkie (Yki) oncoprotein. Kibra acts synergistically along with Ex and Mer to regulate the Hippo signaling pathway.</text>
</comment>
<keyword evidence="7" id="KW-0597">Phosphoprotein</keyword>
<feature type="domain" description="WW" evidence="18">
    <location>
        <begin position="54"/>
        <end position="87"/>
    </location>
</feature>
<keyword evidence="10 15" id="KW-0175">Coiled coil</keyword>
<dbReference type="GO" id="GO:0006355">
    <property type="term" value="P:regulation of DNA-templated transcription"/>
    <property type="evidence" value="ECO:0007669"/>
    <property type="project" value="TreeGrafter"/>
</dbReference>
<evidence type="ECO:0000256" key="7">
    <source>
        <dbReference type="ARBA" id="ARBA00022553"/>
    </source>
</evidence>
<protein>
    <recommendedName>
        <fullName evidence="4">Protein kibra</fullName>
    </recommendedName>
</protein>
<dbReference type="PROSITE" id="PS01159">
    <property type="entry name" value="WW_DOMAIN_1"/>
    <property type="match status" value="1"/>
</dbReference>
<evidence type="ECO:0000259" key="18">
    <source>
        <dbReference type="PROSITE" id="PS50020"/>
    </source>
</evidence>
<dbReference type="GO" id="GO:0035330">
    <property type="term" value="P:regulation of hippo signaling"/>
    <property type="evidence" value="ECO:0007669"/>
    <property type="project" value="TreeGrafter"/>
</dbReference>
<dbReference type="GeneID" id="111252461"/>
<dbReference type="SMART" id="SM00456">
    <property type="entry name" value="WW"/>
    <property type="match status" value="2"/>
</dbReference>
<dbReference type="GO" id="GO:0060090">
    <property type="term" value="F:molecular adaptor activity"/>
    <property type="evidence" value="ECO:0007669"/>
    <property type="project" value="TreeGrafter"/>
</dbReference>
<sequence>MPKRRSLPLPNGWEVGRDLDGRTYFIDHVNRQTTWVDPRDRLTKPQSFADCIGDELPCGWDQRYDPRVGIYFVDHEAQRNQIEDPRLQWRQLQEAMLKEYLLTAQEDVVAKKEMLEVKNQRLAIAQDEYIYLSSRLNNLLQAASSTNLAASSCTSLNSVASNAPSLTKFDPDLLKADVSLARQRVNRLKAELERIRSDLTQKERGLEVLASIDERLVSSGSMYTSDEARLIVEELVNIQKSLSSGEKEKEQLMSNLSKLREELLRISQTNSNGDEKFSSVEIQTELSGEEPTLGARLAEMARMRLNYDAARKEVNRIQLEIAGLENLMAPGKAESDHDRLLLIQEKEQLLRELRSCSNSSKRDENENEIKKLTSELGWAIESSNRAISDRLKLHEKKTKLLQELSDAMRQVAALEGRLKSLSASTLSMSSSSSIGSLSSKEGSASNLSYTDIYGLPYTNDSIATSLQDLHRRVMTVDSVTTKISDLKVREQLTPIIETPRVSVSAAASDESFAGDSGVFEANNQSSPEAETQNTTLDTPQIQVKLWFSSEDEILLVGIEKAHNLAALGVPVGFRVFIKVALYPSSEDTCLTCKTDLIRDLIKPAIIGEIFQFPITLKRIQTQTVQVNIWGIGPLSQEECLGCAQVSLADFNPTSSSLKWYNILSFRFLSQTVGQSMPDMVESSDESTIISSQTSTLTRVEEQPTKTIVEITAVPQVKTAATNTDCAYQTAAKKLDPSNSADQLLLQALKRSQTFTINRHRIMCRLNRSDSDSAMPLYSRKCPVFLRNSMERRSQRWKKNGQQSGDKTVKQSVVEKKMPADASRTSIDLALDLHASKARLTALNDDLSKLKELQTLLEESKQRGEAPEWLQEEGMQRLLGYDENQARLVQKTSRNIYRLRRSLSRDEPANLAMFKEKMAFFTRPSTSNVPALAPSSISLFPGENKTTPRFEYTVDPIYGVQV</sequence>
<dbReference type="InParanoid" id="A0A7M7KHM7"/>
<feature type="region of interest" description="Disordered" evidence="16">
    <location>
        <begin position="790"/>
        <end position="813"/>
    </location>
</feature>
<evidence type="ECO:0000256" key="16">
    <source>
        <dbReference type="SAM" id="MobiDB-lite"/>
    </source>
</evidence>
<dbReference type="Pfam" id="PF00397">
    <property type="entry name" value="WW"/>
    <property type="match status" value="1"/>
</dbReference>
<dbReference type="InterPro" id="IPR000008">
    <property type="entry name" value="C2_dom"/>
</dbReference>
<feature type="domain" description="C2" evidence="17">
    <location>
        <begin position="537"/>
        <end position="660"/>
    </location>
</feature>
<keyword evidence="9" id="KW-0805">Transcription regulation</keyword>
<keyword evidence="11" id="KW-0472">Membrane</keyword>
<dbReference type="SUPFAM" id="SSF49562">
    <property type="entry name" value="C2 domain (Calcium/lipid-binding domain, CaLB)"/>
    <property type="match status" value="1"/>
</dbReference>
<evidence type="ECO:0000313" key="20">
    <source>
        <dbReference type="Proteomes" id="UP000594260"/>
    </source>
</evidence>
<feature type="domain" description="WW" evidence="18">
    <location>
        <begin position="7"/>
        <end position="40"/>
    </location>
</feature>
<evidence type="ECO:0000256" key="5">
    <source>
        <dbReference type="ARBA" id="ARBA00022475"/>
    </source>
</evidence>
<dbReference type="Proteomes" id="UP000594260">
    <property type="component" value="Unplaced"/>
</dbReference>
<dbReference type="InterPro" id="IPR036020">
    <property type="entry name" value="WW_dom_sf"/>
</dbReference>
<evidence type="ECO:0000256" key="10">
    <source>
        <dbReference type="ARBA" id="ARBA00023054"/>
    </source>
</evidence>
<evidence type="ECO:0000256" key="8">
    <source>
        <dbReference type="ARBA" id="ARBA00022737"/>
    </source>
</evidence>
<feature type="coiled-coil region" evidence="15">
    <location>
        <begin position="397"/>
        <end position="424"/>
    </location>
</feature>
<keyword evidence="6" id="KW-0963">Cytoplasm</keyword>
<dbReference type="Gene3D" id="2.20.70.10">
    <property type="match status" value="2"/>
</dbReference>
<evidence type="ECO:0000256" key="2">
    <source>
        <dbReference type="ARBA" id="ARBA00004496"/>
    </source>
</evidence>
<keyword evidence="8" id="KW-0677">Repeat</keyword>
<organism evidence="19 20">
    <name type="scientific">Varroa destructor</name>
    <name type="common">Honeybee mite</name>
    <dbReference type="NCBI Taxonomy" id="109461"/>
    <lineage>
        <taxon>Eukaryota</taxon>
        <taxon>Metazoa</taxon>
        <taxon>Ecdysozoa</taxon>
        <taxon>Arthropoda</taxon>
        <taxon>Chelicerata</taxon>
        <taxon>Arachnida</taxon>
        <taxon>Acari</taxon>
        <taxon>Parasitiformes</taxon>
        <taxon>Mesostigmata</taxon>
        <taxon>Gamasina</taxon>
        <taxon>Dermanyssoidea</taxon>
        <taxon>Varroidae</taxon>
        <taxon>Varroa</taxon>
    </lineage>
</organism>
<evidence type="ECO:0000256" key="4">
    <source>
        <dbReference type="ARBA" id="ARBA00013712"/>
    </source>
</evidence>
<keyword evidence="5" id="KW-1003">Cell membrane</keyword>
<dbReference type="InterPro" id="IPR035892">
    <property type="entry name" value="C2_domain_sf"/>
</dbReference>
<dbReference type="PANTHER" id="PTHR14791">
    <property type="entry name" value="BOMB/KIRA PROTEINS"/>
    <property type="match status" value="1"/>
</dbReference>